<proteinExistence type="predicted"/>
<dbReference type="EMBL" id="CP093547">
    <property type="protein sequence ID" value="UNP30170.1"/>
    <property type="molecule type" value="Genomic_DNA"/>
</dbReference>
<evidence type="ECO:0000313" key="2">
    <source>
        <dbReference type="Proteomes" id="UP000829194"/>
    </source>
</evidence>
<reference evidence="1 2" key="1">
    <citation type="submission" date="2022-03" db="EMBL/GenBank/DDBJ databases">
        <title>Complete genome sequence of Lysobacter capsici VKM B-2533 and Lysobacter gummosus 10.1.1, promising sources of lytic agents.</title>
        <authorList>
            <person name="Tarlachkov S.V."/>
            <person name="Kudryakova I.V."/>
            <person name="Afoshin A.S."/>
            <person name="Leontyevskaya E.A."/>
            <person name="Leontyevskaya N.V."/>
        </authorList>
    </citation>
    <scope>NUCLEOTIDE SEQUENCE [LARGE SCALE GENOMIC DNA]</scope>
    <source>
        <strain evidence="1 2">10.1.1</strain>
    </source>
</reference>
<organism evidence="1 2">
    <name type="scientific">Lysobacter gummosus</name>
    <dbReference type="NCBI Taxonomy" id="262324"/>
    <lineage>
        <taxon>Bacteria</taxon>
        <taxon>Pseudomonadati</taxon>
        <taxon>Pseudomonadota</taxon>
        <taxon>Gammaproteobacteria</taxon>
        <taxon>Lysobacterales</taxon>
        <taxon>Lysobacteraceae</taxon>
        <taxon>Lysobacter</taxon>
    </lineage>
</organism>
<gene>
    <name evidence="1" type="ORF">MOV92_02510</name>
</gene>
<dbReference type="RefSeq" id="WP_148648705.1">
    <property type="nucleotide sequence ID" value="NZ_CP011131.1"/>
</dbReference>
<accession>A0ABY3XEQ5</accession>
<name>A0ABY3XEQ5_9GAMM</name>
<dbReference type="Proteomes" id="UP000829194">
    <property type="component" value="Chromosome"/>
</dbReference>
<protein>
    <submittedName>
        <fullName evidence="1">Uncharacterized protein</fullName>
    </submittedName>
</protein>
<keyword evidence="2" id="KW-1185">Reference proteome</keyword>
<evidence type="ECO:0000313" key="1">
    <source>
        <dbReference type="EMBL" id="UNP30170.1"/>
    </source>
</evidence>
<sequence>MTELIYPEGLDSMWLASDQDGRVALFTSAGCGPIPMSFLAALKKKSVVDIEPLIWAMPVVSRVDSLEPAYSQLDSVSLGERGFFVYDWIDFSNAASFEDVGYQLVVVPDPPLDIESLADPLFAIAHATSAGRSFESLSRWDFRESVECLSGEGFRA</sequence>